<sequence length="39" mass="4441">MVEVLVIIALLISVGSGVLYLISRMPLTEEDFDEFDLYH</sequence>
<name>A0A857N8R5_9BACT</name>
<dbReference type="AlphaFoldDB" id="A0A857N8R5"/>
<reference evidence="3" key="1">
    <citation type="journal article" date="2020" name="Microorganisms">
        <title>Complete Genome of a Member of a New Bacterial Lineage in the Microgenomates Group Reveals an Unusual Nucleotide Composition Disparity Between Two Strands of DNA and Limited Metabolic Potential.</title>
        <authorList>
            <person name="Kadnikov V.V."/>
            <person name="Mardanov A.V."/>
            <person name="Beletsky A.V."/>
            <person name="Karnachuk O.V."/>
            <person name="Ravin N.V."/>
        </authorList>
    </citation>
    <scope>NUCLEOTIDE SEQUENCE [LARGE SCALE GENOMIC DNA]</scope>
</reference>
<protein>
    <submittedName>
        <fullName evidence="2">Uncharacterized protein</fullName>
    </submittedName>
</protein>
<evidence type="ECO:0000313" key="2">
    <source>
        <dbReference type="EMBL" id="QHO63729.1"/>
    </source>
</evidence>
<dbReference type="EMBL" id="CP047901">
    <property type="protein sequence ID" value="QHO63729.1"/>
    <property type="molecule type" value="Genomic_DNA"/>
</dbReference>
<accession>A0A857N8R5</accession>
<evidence type="ECO:0000256" key="1">
    <source>
        <dbReference type="SAM" id="Phobius"/>
    </source>
</evidence>
<evidence type="ECO:0000313" key="3">
    <source>
        <dbReference type="Proteomes" id="UP000463983"/>
    </source>
</evidence>
<dbReference type="Proteomes" id="UP000463983">
    <property type="component" value="Chromosome"/>
</dbReference>
<dbReference type="KEGG" id="caqa:MICH65_0748"/>
<keyword evidence="1" id="KW-0472">Membrane</keyword>
<organism evidence="2 3">
    <name type="scientific">Candidatus Chazhemtobacterium aquaticus</name>
    <dbReference type="NCBI Taxonomy" id="2715735"/>
    <lineage>
        <taxon>Bacteria</taxon>
        <taxon>Candidatus Chazhemtobacteraceae</taxon>
        <taxon>Candidatus Chazhemtobacterium</taxon>
    </lineage>
</organism>
<keyword evidence="3" id="KW-1185">Reference proteome</keyword>
<feature type="transmembrane region" description="Helical" evidence="1">
    <location>
        <begin position="6"/>
        <end position="22"/>
    </location>
</feature>
<keyword evidence="1" id="KW-1133">Transmembrane helix</keyword>
<proteinExistence type="predicted"/>
<gene>
    <name evidence="2" type="ORF">MICH65_0748</name>
</gene>
<keyword evidence="1" id="KW-0812">Transmembrane</keyword>